<evidence type="ECO:0000313" key="2">
    <source>
        <dbReference type="Proteomes" id="UP000013827"/>
    </source>
</evidence>
<dbReference type="PaxDb" id="2903-EOD33450"/>
<dbReference type="AlphaFoldDB" id="A0A0D3KCG5"/>
<sequence>MAWRRAARDTLCSLDWLVSSGVTLLSLLKVGSPSPALAVSLAEARPSLLNERDVEGMLPLQFAAAYRKGRPLVLALREVTAGRVPGGVPALSAELCRLRLRPVHTRVREAPVAA</sequence>
<dbReference type="HOGENOM" id="CLU_2125787_0_0_1"/>
<accession>A0A0D3KCG5</accession>
<dbReference type="Proteomes" id="UP000013827">
    <property type="component" value="Unassembled WGS sequence"/>
</dbReference>
<dbReference type="GeneID" id="17280111"/>
<protein>
    <submittedName>
        <fullName evidence="1">Uncharacterized protein</fullName>
    </submittedName>
</protein>
<reference evidence="1" key="2">
    <citation type="submission" date="2024-10" db="UniProtKB">
        <authorList>
            <consortium name="EnsemblProtists"/>
        </authorList>
    </citation>
    <scope>IDENTIFICATION</scope>
</reference>
<reference evidence="2" key="1">
    <citation type="journal article" date="2013" name="Nature">
        <title>Pan genome of the phytoplankton Emiliania underpins its global distribution.</title>
        <authorList>
            <person name="Read B.A."/>
            <person name="Kegel J."/>
            <person name="Klute M.J."/>
            <person name="Kuo A."/>
            <person name="Lefebvre S.C."/>
            <person name="Maumus F."/>
            <person name="Mayer C."/>
            <person name="Miller J."/>
            <person name="Monier A."/>
            <person name="Salamov A."/>
            <person name="Young J."/>
            <person name="Aguilar M."/>
            <person name="Claverie J.M."/>
            <person name="Frickenhaus S."/>
            <person name="Gonzalez K."/>
            <person name="Herman E.K."/>
            <person name="Lin Y.C."/>
            <person name="Napier J."/>
            <person name="Ogata H."/>
            <person name="Sarno A.F."/>
            <person name="Shmutz J."/>
            <person name="Schroeder D."/>
            <person name="de Vargas C."/>
            <person name="Verret F."/>
            <person name="von Dassow P."/>
            <person name="Valentin K."/>
            <person name="Van de Peer Y."/>
            <person name="Wheeler G."/>
            <person name="Dacks J.B."/>
            <person name="Delwiche C.F."/>
            <person name="Dyhrman S.T."/>
            <person name="Glockner G."/>
            <person name="John U."/>
            <person name="Richards T."/>
            <person name="Worden A.Z."/>
            <person name="Zhang X."/>
            <person name="Grigoriev I.V."/>
            <person name="Allen A.E."/>
            <person name="Bidle K."/>
            <person name="Borodovsky M."/>
            <person name="Bowler C."/>
            <person name="Brownlee C."/>
            <person name="Cock J.M."/>
            <person name="Elias M."/>
            <person name="Gladyshev V.N."/>
            <person name="Groth M."/>
            <person name="Guda C."/>
            <person name="Hadaegh A."/>
            <person name="Iglesias-Rodriguez M.D."/>
            <person name="Jenkins J."/>
            <person name="Jones B.M."/>
            <person name="Lawson T."/>
            <person name="Leese F."/>
            <person name="Lindquist E."/>
            <person name="Lobanov A."/>
            <person name="Lomsadze A."/>
            <person name="Malik S.B."/>
            <person name="Marsh M.E."/>
            <person name="Mackinder L."/>
            <person name="Mock T."/>
            <person name="Mueller-Roeber B."/>
            <person name="Pagarete A."/>
            <person name="Parker M."/>
            <person name="Probert I."/>
            <person name="Quesneville H."/>
            <person name="Raines C."/>
            <person name="Rensing S.A."/>
            <person name="Riano-Pachon D.M."/>
            <person name="Richier S."/>
            <person name="Rokitta S."/>
            <person name="Shiraiwa Y."/>
            <person name="Soanes D.M."/>
            <person name="van der Giezen M."/>
            <person name="Wahlund T.M."/>
            <person name="Williams B."/>
            <person name="Wilson W."/>
            <person name="Wolfe G."/>
            <person name="Wurch L.L."/>
        </authorList>
    </citation>
    <scope>NUCLEOTIDE SEQUENCE</scope>
</reference>
<dbReference type="GeneID" id="17278720"/>
<dbReference type="KEGG" id="ehx:EMIHUDRAFT_441127"/>
<keyword evidence="2" id="KW-1185">Reference proteome</keyword>
<dbReference type="EnsemblProtists" id="EOD33450">
    <property type="protein sequence ID" value="EOD33450"/>
    <property type="gene ID" value="EMIHUDRAFT_364026"/>
</dbReference>
<name>A0A0D3KCG5_EMIH1</name>
<dbReference type="RefSeq" id="XP_005787270.1">
    <property type="nucleotide sequence ID" value="XM_005787213.1"/>
</dbReference>
<evidence type="ECO:0000313" key="1">
    <source>
        <dbReference type="EnsemblProtists" id="EOD33450"/>
    </source>
</evidence>
<dbReference type="KEGG" id="ehx:EMIHUDRAFT_364026"/>
<dbReference type="EnsemblProtists" id="EOD34841">
    <property type="protein sequence ID" value="EOD34841"/>
    <property type="gene ID" value="EMIHUDRAFT_441127"/>
</dbReference>
<proteinExistence type="predicted"/>
<dbReference type="RefSeq" id="XP_005785879.1">
    <property type="nucleotide sequence ID" value="XM_005785822.1"/>
</dbReference>
<organism evidence="1 2">
    <name type="scientific">Emiliania huxleyi (strain CCMP1516)</name>
    <dbReference type="NCBI Taxonomy" id="280463"/>
    <lineage>
        <taxon>Eukaryota</taxon>
        <taxon>Haptista</taxon>
        <taxon>Haptophyta</taxon>
        <taxon>Prymnesiophyceae</taxon>
        <taxon>Isochrysidales</taxon>
        <taxon>Noelaerhabdaceae</taxon>
        <taxon>Emiliania</taxon>
    </lineage>
</organism>